<dbReference type="EMBL" id="DVLF01000015">
    <property type="protein sequence ID" value="HIT49474.1"/>
    <property type="molecule type" value="Genomic_DNA"/>
</dbReference>
<dbReference type="Gene3D" id="3.40.50.300">
    <property type="entry name" value="P-loop containing nucleotide triphosphate hydrolases"/>
    <property type="match status" value="2"/>
</dbReference>
<keyword evidence="1" id="KW-0175">Coiled coil</keyword>
<evidence type="ECO:0000313" key="4">
    <source>
        <dbReference type="Proteomes" id="UP000886758"/>
    </source>
</evidence>
<dbReference type="GO" id="GO:0016887">
    <property type="term" value="F:ATP hydrolysis activity"/>
    <property type="evidence" value="ECO:0007669"/>
    <property type="project" value="InterPro"/>
</dbReference>
<proteinExistence type="predicted"/>
<feature type="coiled-coil region" evidence="1">
    <location>
        <begin position="592"/>
        <end position="691"/>
    </location>
</feature>
<dbReference type="SUPFAM" id="SSF52540">
    <property type="entry name" value="P-loop containing nucleoside triphosphate hydrolases"/>
    <property type="match status" value="1"/>
</dbReference>
<protein>
    <submittedName>
        <fullName evidence="3">AAA family ATPase</fullName>
    </submittedName>
</protein>
<feature type="coiled-coil region" evidence="1">
    <location>
        <begin position="498"/>
        <end position="567"/>
    </location>
</feature>
<reference evidence="3" key="2">
    <citation type="journal article" date="2021" name="PeerJ">
        <title>Extensive microbial diversity within the chicken gut microbiome revealed by metagenomics and culture.</title>
        <authorList>
            <person name="Gilroy R."/>
            <person name="Ravi A."/>
            <person name="Getino M."/>
            <person name="Pursley I."/>
            <person name="Horton D.L."/>
            <person name="Alikhan N.F."/>
            <person name="Baker D."/>
            <person name="Gharbi K."/>
            <person name="Hall N."/>
            <person name="Watson M."/>
            <person name="Adriaenssens E.M."/>
            <person name="Foster-Nyarko E."/>
            <person name="Jarju S."/>
            <person name="Secka A."/>
            <person name="Antonio M."/>
            <person name="Oren A."/>
            <person name="Chaudhuri R.R."/>
            <person name="La Ragione R."/>
            <person name="Hildebrand F."/>
            <person name="Pallen M.J."/>
        </authorList>
    </citation>
    <scope>NUCLEOTIDE SEQUENCE</scope>
    <source>
        <strain evidence="3">ChiW17-6978</strain>
    </source>
</reference>
<organism evidence="3 4">
    <name type="scientific">Candidatus Pelethenecus faecipullorum</name>
    <dbReference type="NCBI Taxonomy" id="2840900"/>
    <lineage>
        <taxon>Bacteria</taxon>
        <taxon>Bacillati</taxon>
        <taxon>Mycoplasmatota</taxon>
        <taxon>Mollicutes</taxon>
        <taxon>Candidatus Pelethenecus</taxon>
    </lineage>
</organism>
<dbReference type="GO" id="GO:0006302">
    <property type="term" value="P:double-strand break repair"/>
    <property type="evidence" value="ECO:0007669"/>
    <property type="project" value="InterPro"/>
</dbReference>
<dbReference type="InterPro" id="IPR027417">
    <property type="entry name" value="P-loop_NTPase"/>
</dbReference>
<dbReference type="PANTHER" id="PTHR41259:SF1">
    <property type="entry name" value="DOUBLE-STRAND BREAK REPAIR RAD50 ATPASE, PUTATIVE-RELATED"/>
    <property type="match status" value="1"/>
</dbReference>
<sequence length="823" mass="96183">MKLISCTIENFGKIKHRHYDFSSSWIEQCEPNGAGKSTLAAFIKAMFYGMETVKKTNVKESDRKHFYPFDGGLFGGNLVFSYQNQEYRIERVFDEKSQTKDTVRIFKNGLLWESSDEIGEVIFGVDKESFERTVFITSQAFDFATTDRINSKLNDLVEGGSKEANLKTALTQLDQAISRYSNRSSGRLKTVKDEVTELKRKADNLQALEKSLFSRDAQLKNVRDRIALLTEEIESAQQEQLDLANWNHFETLFKNVKETEEKIQEISARYPLGYPPLSMVESVLDAASKQTRLEDLLKKDIFTADDQKDLQSLTSLFSEHIPDEDELKEIDETIKKTDYLSYQIDSLENKRTRLFEHLPTDNDRKEFGDLWEQYQKQEEQLDQLTNQSQTPPQKISLFGLLVFLSLGCFTASGFSWGFKMSLGIVFLVLGCVCAGLAIWFGGSVRRKKQEKTHAVLLKQEEKKKIQQEMEAILLRSFIPSGGDLKTDAERFFKICLESDQLLEEKKRLEAERTPLKERLATYFTNDQVLGSSYQEQLFFIKSAKDRYQRLLKRKEESDREKENNKHQYLLYEMAIEKFSRQYQISIDRFSSIKEDLTNLKQWKEELRKREEAYSEFQKLHSLKEKPTLHHRDLSSLQQQLQQYQEEKKKLELEIAEDERTLEEKDEVLNALQTAQDRLVQYQNNHRILSKTKDFLLQAETQLKEKYIHPIRSSFEAYSGILEEVFEKKVTIDPDLNVKFEANGLMRSDLHLSLGERSIYALCFRLALIDNMYRKEKPFLILDDPFVHLDADHLKKAEIIMKELSSNRQILYLTCHESRLLKAE</sequence>
<keyword evidence="2" id="KW-0472">Membrane</keyword>
<accession>A0A9D1KJP5</accession>
<evidence type="ECO:0000313" key="3">
    <source>
        <dbReference type="EMBL" id="HIT49474.1"/>
    </source>
</evidence>
<feature type="transmembrane region" description="Helical" evidence="2">
    <location>
        <begin position="395"/>
        <end position="416"/>
    </location>
</feature>
<comment type="caution">
    <text evidence="3">The sequence shown here is derived from an EMBL/GenBank/DDBJ whole genome shotgun (WGS) entry which is preliminary data.</text>
</comment>
<feature type="transmembrane region" description="Helical" evidence="2">
    <location>
        <begin position="422"/>
        <end position="441"/>
    </location>
</feature>
<evidence type="ECO:0000256" key="2">
    <source>
        <dbReference type="SAM" id="Phobius"/>
    </source>
</evidence>
<evidence type="ECO:0000256" key="1">
    <source>
        <dbReference type="SAM" id="Coils"/>
    </source>
</evidence>
<gene>
    <name evidence="3" type="ORF">IAD46_00455</name>
</gene>
<dbReference type="AlphaFoldDB" id="A0A9D1KJP5"/>
<name>A0A9D1KJP5_9MOLU</name>
<dbReference type="PANTHER" id="PTHR41259">
    <property type="entry name" value="DOUBLE-STRAND BREAK REPAIR RAD50 ATPASE, PUTATIVE-RELATED"/>
    <property type="match status" value="1"/>
</dbReference>
<reference evidence="3" key="1">
    <citation type="submission" date="2020-10" db="EMBL/GenBank/DDBJ databases">
        <authorList>
            <person name="Gilroy R."/>
        </authorList>
    </citation>
    <scope>NUCLEOTIDE SEQUENCE</scope>
    <source>
        <strain evidence="3">ChiW17-6978</strain>
    </source>
</reference>
<keyword evidence="2" id="KW-0812">Transmembrane</keyword>
<dbReference type="Proteomes" id="UP000886758">
    <property type="component" value="Unassembled WGS sequence"/>
</dbReference>
<keyword evidence="2" id="KW-1133">Transmembrane helix</keyword>
<feature type="coiled-coil region" evidence="1">
    <location>
        <begin position="188"/>
        <end position="269"/>
    </location>
</feature>